<organism evidence="15 16">
    <name type="scientific">Seriola dumerili</name>
    <name type="common">Greater amberjack</name>
    <name type="synonym">Caranx dumerili</name>
    <dbReference type="NCBI Taxonomy" id="41447"/>
    <lineage>
        <taxon>Eukaryota</taxon>
        <taxon>Metazoa</taxon>
        <taxon>Chordata</taxon>
        <taxon>Craniata</taxon>
        <taxon>Vertebrata</taxon>
        <taxon>Euteleostomi</taxon>
        <taxon>Actinopterygii</taxon>
        <taxon>Neopterygii</taxon>
        <taxon>Teleostei</taxon>
        <taxon>Neoteleostei</taxon>
        <taxon>Acanthomorphata</taxon>
        <taxon>Carangaria</taxon>
        <taxon>Carangiformes</taxon>
        <taxon>Carangidae</taxon>
        <taxon>Seriola</taxon>
    </lineage>
</organism>
<dbReference type="GO" id="GO:0008270">
    <property type="term" value="F:zinc ion binding"/>
    <property type="evidence" value="ECO:0007669"/>
    <property type="project" value="UniProtKB-UniRule"/>
</dbReference>
<comment type="subcellular location">
    <subcellularLocation>
        <location evidence="11">Zymogen granule</location>
    </subcellularLocation>
</comment>
<reference evidence="15" key="2">
    <citation type="submission" date="2025-09" db="UniProtKB">
        <authorList>
            <consortium name="Ensembl"/>
        </authorList>
    </citation>
    <scope>IDENTIFICATION</scope>
</reference>
<keyword evidence="10" id="KW-0968">Cytoplasmic vesicle</keyword>
<evidence type="ECO:0000256" key="7">
    <source>
        <dbReference type="ARBA" id="ARBA00023145"/>
    </source>
</evidence>
<evidence type="ECO:0000256" key="10">
    <source>
        <dbReference type="ARBA" id="ARBA00023329"/>
    </source>
</evidence>
<dbReference type="SMART" id="SM00235">
    <property type="entry name" value="ZnMc"/>
    <property type="match status" value="1"/>
</dbReference>
<evidence type="ECO:0000313" key="15">
    <source>
        <dbReference type="Ensembl" id="ENSSDUP00000027960.1"/>
    </source>
</evidence>
<reference evidence="15" key="1">
    <citation type="submission" date="2025-08" db="UniProtKB">
        <authorList>
            <consortium name="Ensembl"/>
        </authorList>
    </citation>
    <scope>IDENTIFICATION</scope>
</reference>
<dbReference type="OMA" id="ITQHELM"/>
<feature type="domain" description="Peptidase M12A" evidence="14">
    <location>
        <begin position="71"/>
        <end position="269"/>
    </location>
</feature>
<evidence type="ECO:0000256" key="9">
    <source>
        <dbReference type="ARBA" id="ARBA00023180"/>
    </source>
</evidence>
<keyword evidence="6 12" id="KW-0482">Metalloprotease</keyword>
<dbReference type="Ensembl" id="ENSSDUT00000028450.1">
    <property type="protein sequence ID" value="ENSSDUP00000027960.1"/>
    <property type="gene ID" value="ENSSDUG00000020093.1"/>
</dbReference>
<evidence type="ECO:0000256" key="6">
    <source>
        <dbReference type="ARBA" id="ARBA00023049"/>
    </source>
</evidence>
<dbReference type="GeneTree" id="ENSGT00940000154856"/>
<keyword evidence="16" id="KW-1185">Reference proteome</keyword>
<dbReference type="Proteomes" id="UP000261420">
    <property type="component" value="Unplaced"/>
</dbReference>
<dbReference type="GO" id="GO:0006508">
    <property type="term" value="P:proteolysis"/>
    <property type="evidence" value="ECO:0007669"/>
    <property type="project" value="UniProtKB-KW"/>
</dbReference>
<keyword evidence="8" id="KW-1015">Disulfide bond</keyword>
<keyword evidence="9" id="KW-0325">Glycoprotein</keyword>
<dbReference type="EC" id="3.4.24.-" evidence="13"/>
<dbReference type="InterPro" id="IPR006026">
    <property type="entry name" value="Peptidase_Metallo"/>
</dbReference>
<evidence type="ECO:0000256" key="12">
    <source>
        <dbReference type="PROSITE-ProRule" id="PRU01211"/>
    </source>
</evidence>
<keyword evidence="1 12" id="KW-0645">Protease</keyword>
<dbReference type="InterPro" id="IPR024079">
    <property type="entry name" value="MetalloPept_cat_dom_sf"/>
</dbReference>
<evidence type="ECO:0000256" key="5">
    <source>
        <dbReference type="ARBA" id="ARBA00022833"/>
    </source>
</evidence>
<keyword evidence="7" id="KW-0865">Zymogen</keyword>
<dbReference type="AlphaFoldDB" id="A0A3B4VDH1"/>
<evidence type="ECO:0000256" key="11">
    <source>
        <dbReference type="ARBA" id="ARBA00024324"/>
    </source>
</evidence>
<name>A0A3B4VDH1_SERDU</name>
<dbReference type="PANTHER" id="PTHR10127:SF839">
    <property type="entry name" value="HATCHING ENZYME 1.2-RELATED"/>
    <property type="match status" value="1"/>
</dbReference>
<feature type="active site" evidence="12">
    <location>
        <position position="170"/>
    </location>
</feature>
<dbReference type="PRINTS" id="PR00480">
    <property type="entry name" value="ASTACIN"/>
</dbReference>
<evidence type="ECO:0000256" key="3">
    <source>
        <dbReference type="ARBA" id="ARBA00022729"/>
    </source>
</evidence>
<feature type="chain" id="PRO_5017100205" description="Metalloendopeptidase" evidence="13">
    <location>
        <begin position="20"/>
        <end position="271"/>
    </location>
</feature>
<accession>A0A3B4VDH1</accession>
<evidence type="ECO:0000256" key="8">
    <source>
        <dbReference type="ARBA" id="ARBA00023157"/>
    </source>
</evidence>
<evidence type="ECO:0000256" key="1">
    <source>
        <dbReference type="ARBA" id="ARBA00022670"/>
    </source>
</evidence>
<evidence type="ECO:0000256" key="4">
    <source>
        <dbReference type="ARBA" id="ARBA00022801"/>
    </source>
</evidence>
<dbReference type="FunFam" id="3.40.390.10:FF:000040">
    <property type="entry name" value="Metalloendopeptidase"/>
    <property type="match status" value="1"/>
</dbReference>
<comment type="caution">
    <text evidence="12">Lacks conserved residue(s) required for the propagation of feature annotation.</text>
</comment>
<feature type="binding site" evidence="12">
    <location>
        <position position="173"/>
    </location>
    <ligand>
        <name>Zn(2+)</name>
        <dbReference type="ChEBI" id="CHEBI:29105"/>
        <note>catalytic</note>
    </ligand>
</feature>
<comment type="cofactor">
    <cofactor evidence="12 13">
        <name>Zn(2+)</name>
        <dbReference type="ChEBI" id="CHEBI:29105"/>
    </cofactor>
    <text evidence="12 13">Binds 1 zinc ion per subunit.</text>
</comment>
<protein>
    <recommendedName>
        <fullName evidence="13">Metalloendopeptidase</fullName>
        <ecNumber evidence="13">3.4.24.-</ecNumber>
    </recommendedName>
</protein>
<keyword evidence="2 12" id="KW-0479">Metal-binding</keyword>
<dbReference type="GO" id="GO:0004222">
    <property type="term" value="F:metalloendopeptidase activity"/>
    <property type="evidence" value="ECO:0007669"/>
    <property type="project" value="UniProtKB-UniRule"/>
</dbReference>
<evidence type="ECO:0000256" key="2">
    <source>
        <dbReference type="ARBA" id="ARBA00022723"/>
    </source>
</evidence>
<feature type="binding site" evidence="12">
    <location>
        <position position="169"/>
    </location>
    <ligand>
        <name>Zn(2+)</name>
        <dbReference type="ChEBI" id="CHEBI:29105"/>
        <note>catalytic</note>
    </ligand>
</feature>
<dbReference type="Pfam" id="PF01400">
    <property type="entry name" value="Astacin"/>
    <property type="match status" value="1"/>
</dbReference>
<dbReference type="Gene3D" id="3.40.390.10">
    <property type="entry name" value="Collagenase (Catalytic Domain)"/>
    <property type="match status" value="1"/>
</dbReference>
<evidence type="ECO:0000259" key="14">
    <source>
        <dbReference type="PROSITE" id="PS51864"/>
    </source>
</evidence>
<evidence type="ECO:0000256" key="13">
    <source>
        <dbReference type="RuleBase" id="RU361183"/>
    </source>
</evidence>
<dbReference type="SUPFAM" id="SSF55486">
    <property type="entry name" value="Metalloproteases ('zincins'), catalytic domain"/>
    <property type="match status" value="1"/>
</dbReference>
<evidence type="ECO:0000313" key="16">
    <source>
        <dbReference type="Proteomes" id="UP000261420"/>
    </source>
</evidence>
<keyword evidence="3 13" id="KW-0732">Signal</keyword>
<proteinExistence type="predicted"/>
<keyword evidence="5 12" id="KW-0862">Zinc</keyword>
<feature type="signal peptide" evidence="13">
    <location>
        <begin position="1"/>
        <end position="19"/>
    </location>
</feature>
<keyword evidence="4 12" id="KW-0378">Hydrolase</keyword>
<dbReference type="InterPro" id="IPR001506">
    <property type="entry name" value="Peptidase_M12A"/>
</dbReference>
<dbReference type="GO" id="GO:0042588">
    <property type="term" value="C:zymogen granule"/>
    <property type="evidence" value="ECO:0007669"/>
    <property type="project" value="UniProtKB-SubCell"/>
</dbReference>
<dbReference type="PANTHER" id="PTHR10127">
    <property type="entry name" value="DISCOIDIN, CUB, EGF, LAMININ , AND ZINC METALLOPROTEASE DOMAIN CONTAINING"/>
    <property type="match status" value="1"/>
</dbReference>
<feature type="binding site" evidence="12">
    <location>
        <position position="179"/>
    </location>
    <ligand>
        <name>Zn(2+)</name>
        <dbReference type="ChEBI" id="CHEBI:29105"/>
        <note>catalytic</note>
    </ligand>
</feature>
<dbReference type="PROSITE" id="PS51864">
    <property type="entry name" value="ASTACIN"/>
    <property type="match status" value="1"/>
</dbReference>
<sequence length="271" mass="31139">NTLTMSLSLLLWLLGLCHTCLLIDGGNQTEPEYYDNELDSIGARILTANSMASEILIEGDILQTRTRIPRNAKCRDNCLWRKASSGLVLIPYTMSNKFSRSDQDEISRAMKSFHNRTCIRFIHQNTREHKDYISIKNRDGCYSSVGRSGGRQILSLNRTGCISYGIIQHELIHALGFHHEQSRSDRDQYVIINVDNIKPGKTNNFQKRDTHNLNTPYDYSSIMHYGKHYFSQNGKNTITPIPDASVQIGQRKDMSELDIHRINLLYHCHRP</sequence>